<dbReference type="EMBL" id="RSCE01000007">
    <property type="protein sequence ID" value="RSH80888.1"/>
    <property type="molecule type" value="Genomic_DNA"/>
</dbReference>
<comment type="subcellular location">
    <subcellularLocation>
        <location evidence="1">Cytoplasm</location>
        <location evidence="1">Cytoskeleton</location>
    </subcellularLocation>
</comment>
<dbReference type="PROSITE" id="PS51263">
    <property type="entry name" value="ADF_H"/>
    <property type="match status" value="1"/>
</dbReference>
<evidence type="ECO:0000256" key="4">
    <source>
        <dbReference type="ARBA" id="ARBA00022737"/>
    </source>
</evidence>
<feature type="compositionally biased region" description="Low complexity" evidence="8">
    <location>
        <begin position="299"/>
        <end position="313"/>
    </location>
</feature>
<evidence type="ECO:0000313" key="11">
    <source>
        <dbReference type="Proteomes" id="UP000279236"/>
    </source>
</evidence>
<dbReference type="CDD" id="cd11285">
    <property type="entry name" value="ADF_Twf-N_like"/>
    <property type="match status" value="1"/>
</dbReference>
<keyword evidence="5" id="KW-0009">Actin-binding</keyword>
<keyword evidence="6" id="KW-0206">Cytoskeleton</keyword>
<feature type="compositionally biased region" description="Low complexity" evidence="8">
    <location>
        <begin position="471"/>
        <end position="515"/>
    </location>
</feature>
<dbReference type="AlphaFoldDB" id="A0A427XPZ8"/>
<dbReference type="Proteomes" id="UP000279236">
    <property type="component" value="Unassembled WGS sequence"/>
</dbReference>
<dbReference type="RefSeq" id="XP_028475607.1">
    <property type="nucleotide sequence ID" value="XM_028623633.1"/>
</dbReference>
<keyword evidence="4" id="KW-0677">Repeat</keyword>
<evidence type="ECO:0000256" key="2">
    <source>
        <dbReference type="ARBA" id="ARBA00009557"/>
    </source>
</evidence>
<evidence type="ECO:0000256" key="7">
    <source>
        <dbReference type="ARBA" id="ARBA00038532"/>
    </source>
</evidence>
<dbReference type="PANTHER" id="PTHR13759:SF1">
    <property type="entry name" value="TWINFILIN"/>
    <property type="match status" value="1"/>
</dbReference>
<sequence length="579" mass="60854">MSAQSGIRVPPELAAAFATATSNAESTRALVFTIEGEAYKHVTTVSPSGTYTEDIALLPPTLPTKQTPASFAYRLDSKLAGSYEWMMVTFVPDDAGPSAPGSMTVEPCPSSTCDSEGRRWFRQTSVIPSIKSMEDTSASSRAGLMKALGANNFKHDWFATSINDLTPAALKSHLNHILSPPPLTASEAALIEIKAAEAEEAKRVAMDGEAAAARRKAVIGLGGKTQWQDGVADALLKAAQRSDDGWIVTLEIDSKNTSAVNLLRSEACTPDEVASKVPEKSPAYVFYSFPTPPPPKPIVPVAAPAPKASPASARNTFQASQGGARQVDTSDAPRWNDDKKSGDAADEEEEKKDEEVKEDVEEEKEEPAVEKLEIAEPEQSPVSPPSPVVESKGRVLFIYWCPSGSPVRFRMVYSTTVRGIQQDAMDKAGCEIIGKLETSDKSDLAGPHIREAVPSRPKHASSLPTPAARIFGAPAPAGASFGAPAPSSAAPPAARSFATPGTAPVFGAPAPAGFGRPKPVQRSQTATPDSAPATPVSASAGGNDTDDSQERIRSAFDAFGPRVNAGGGGFSRPRPAGRR</sequence>
<proteinExistence type="inferred from homology"/>
<dbReference type="GO" id="GO:0051016">
    <property type="term" value="P:barbed-end actin filament capping"/>
    <property type="evidence" value="ECO:0007669"/>
    <property type="project" value="TreeGrafter"/>
</dbReference>
<accession>A0A427XPZ8</accession>
<evidence type="ECO:0000256" key="1">
    <source>
        <dbReference type="ARBA" id="ARBA00004245"/>
    </source>
</evidence>
<feature type="region of interest" description="Disordered" evidence="8">
    <location>
        <begin position="441"/>
        <end position="579"/>
    </location>
</feature>
<keyword evidence="3" id="KW-0963">Cytoplasm</keyword>
<reference evidence="10 11" key="1">
    <citation type="submission" date="2018-11" db="EMBL/GenBank/DDBJ databases">
        <title>Genome sequence of Apiotrichum porosum DSM 27194.</title>
        <authorList>
            <person name="Aliyu H."/>
            <person name="Gorte O."/>
            <person name="Ochsenreither K."/>
        </authorList>
    </citation>
    <scope>NUCLEOTIDE SEQUENCE [LARGE SCALE GENOMIC DNA]</scope>
    <source>
        <strain evidence="10 11">DSM 27194</strain>
    </source>
</reference>
<dbReference type="GeneID" id="39592858"/>
<dbReference type="STRING" id="105984.A0A427XPZ8"/>
<dbReference type="GO" id="GO:0030042">
    <property type="term" value="P:actin filament depolymerization"/>
    <property type="evidence" value="ECO:0007669"/>
    <property type="project" value="TreeGrafter"/>
</dbReference>
<feature type="domain" description="ADF-H" evidence="9">
    <location>
        <begin position="305"/>
        <end position="454"/>
    </location>
</feature>
<dbReference type="GO" id="GO:0051015">
    <property type="term" value="F:actin filament binding"/>
    <property type="evidence" value="ECO:0007669"/>
    <property type="project" value="TreeGrafter"/>
</dbReference>
<evidence type="ECO:0000256" key="8">
    <source>
        <dbReference type="SAM" id="MobiDB-lite"/>
    </source>
</evidence>
<feature type="region of interest" description="Disordered" evidence="8">
    <location>
        <begin position="298"/>
        <end position="389"/>
    </location>
</feature>
<gene>
    <name evidence="10" type="primary">TWF1</name>
    <name evidence="10" type="ORF">EHS24_008315</name>
</gene>
<organism evidence="10 11">
    <name type="scientific">Apiotrichum porosum</name>
    <dbReference type="NCBI Taxonomy" id="105984"/>
    <lineage>
        <taxon>Eukaryota</taxon>
        <taxon>Fungi</taxon>
        <taxon>Dikarya</taxon>
        <taxon>Basidiomycota</taxon>
        <taxon>Agaricomycotina</taxon>
        <taxon>Tremellomycetes</taxon>
        <taxon>Trichosporonales</taxon>
        <taxon>Trichosporonaceae</taxon>
        <taxon>Apiotrichum</taxon>
    </lineage>
</organism>
<dbReference type="GO" id="GO:0005737">
    <property type="term" value="C:cytoplasm"/>
    <property type="evidence" value="ECO:0007669"/>
    <property type="project" value="TreeGrafter"/>
</dbReference>
<keyword evidence="11" id="KW-1185">Reference proteome</keyword>
<dbReference type="PANTHER" id="PTHR13759">
    <property type="entry name" value="TWINFILIN"/>
    <property type="match status" value="1"/>
</dbReference>
<evidence type="ECO:0000256" key="5">
    <source>
        <dbReference type="ARBA" id="ARBA00023203"/>
    </source>
</evidence>
<comment type="caution">
    <text evidence="10">The sequence shown here is derived from an EMBL/GenBank/DDBJ whole genome shotgun (WGS) entry which is preliminary data.</text>
</comment>
<name>A0A427XPZ8_9TREE</name>
<dbReference type="Gene3D" id="3.40.20.10">
    <property type="entry name" value="Severin"/>
    <property type="match status" value="3"/>
</dbReference>
<dbReference type="SUPFAM" id="SSF55753">
    <property type="entry name" value="Actin depolymerizing proteins"/>
    <property type="match status" value="3"/>
</dbReference>
<dbReference type="InterPro" id="IPR029006">
    <property type="entry name" value="ADF-H/Gelsolin-like_dom_sf"/>
</dbReference>
<dbReference type="OrthoDB" id="10006997at2759"/>
<dbReference type="GO" id="GO:0005884">
    <property type="term" value="C:actin filament"/>
    <property type="evidence" value="ECO:0007669"/>
    <property type="project" value="TreeGrafter"/>
</dbReference>
<evidence type="ECO:0000259" key="9">
    <source>
        <dbReference type="PROSITE" id="PS51263"/>
    </source>
</evidence>
<feature type="compositionally biased region" description="Basic and acidic residues" evidence="8">
    <location>
        <begin position="441"/>
        <end position="453"/>
    </location>
</feature>
<evidence type="ECO:0000256" key="6">
    <source>
        <dbReference type="ARBA" id="ARBA00023212"/>
    </source>
</evidence>
<feature type="compositionally biased region" description="Acidic residues" evidence="8">
    <location>
        <begin position="344"/>
        <end position="365"/>
    </location>
</feature>
<feature type="compositionally biased region" description="Basic and acidic residues" evidence="8">
    <location>
        <begin position="334"/>
        <end position="343"/>
    </location>
</feature>
<feature type="compositionally biased region" description="Polar residues" evidence="8">
    <location>
        <begin position="314"/>
        <end position="329"/>
    </location>
</feature>
<dbReference type="InterPro" id="IPR028458">
    <property type="entry name" value="Twinfilin"/>
</dbReference>
<dbReference type="GO" id="GO:0003785">
    <property type="term" value="F:actin monomer binding"/>
    <property type="evidence" value="ECO:0007669"/>
    <property type="project" value="TreeGrafter"/>
</dbReference>
<comment type="similarity">
    <text evidence="2">Belongs to the actin-binding proteins ADF family. Twinfilin subfamily.</text>
</comment>
<dbReference type="Pfam" id="PF00241">
    <property type="entry name" value="Cofilin_ADF"/>
    <property type="match status" value="1"/>
</dbReference>
<protein>
    <submittedName>
        <fullName evidence="10">Twinfilin-1</fullName>
    </submittedName>
</protein>
<dbReference type="InterPro" id="IPR002108">
    <property type="entry name" value="ADF-H"/>
</dbReference>
<evidence type="ECO:0000256" key="3">
    <source>
        <dbReference type="ARBA" id="ARBA00022490"/>
    </source>
</evidence>
<evidence type="ECO:0000313" key="10">
    <source>
        <dbReference type="EMBL" id="RSH80888.1"/>
    </source>
</evidence>
<comment type="subunit">
    <text evidence="7">Interacts with G-actin; ADP-actin form.</text>
</comment>